<organism evidence="2 3">
    <name type="scientific">Trebonia kvetii</name>
    <dbReference type="NCBI Taxonomy" id="2480626"/>
    <lineage>
        <taxon>Bacteria</taxon>
        <taxon>Bacillati</taxon>
        <taxon>Actinomycetota</taxon>
        <taxon>Actinomycetes</taxon>
        <taxon>Streptosporangiales</taxon>
        <taxon>Treboniaceae</taxon>
        <taxon>Trebonia</taxon>
    </lineage>
</organism>
<gene>
    <name evidence="2" type="ORF">EAS64_29085</name>
</gene>
<keyword evidence="3" id="KW-1185">Reference proteome</keyword>
<evidence type="ECO:0000259" key="1">
    <source>
        <dbReference type="Pfam" id="PF12680"/>
    </source>
</evidence>
<dbReference type="EMBL" id="RPFW01000006">
    <property type="protein sequence ID" value="TVZ01552.1"/>
    <property type="molecule type" value="Genomic_DNA"/>
</dbReference>
<dbReference type="InterPro" id="IPR032710">
    <property type="entry name" value="NTF2-like_dom_sf"/>
</dbReference>
<dbReference type="Pfam" id="PF12680">
    <property type="entry name" value="SnoaL_2"/>
    <property type="match status" value="1"/>
</dbReference>
<dbReference type="RefSeq" id="WP_145858247.1">
    <property type="nucleotide sequence ID" value="NZ_RPFW01000006.1"/>
</dbReference>
<dbReference type="InterPro" id="IPR037401">
    <property type="entry name" value="SnoaL-like"/>
</dbReference>
<dbReference type="SUPFAM" id="SSF54427">
    <property type="entry name" value="NTF2-like"/>
    <property type="match status" value="1"/>
</dbReference>
<feature type="domain" description="SnoaL-like" evidence="1">
    <location>
        <begin position="21"/>
        <end position="111"/>
    </location>
</feature>
<evidence type="ECO:0000313" key="2">
    <source>
        <dbReference type="EMBL" id="TVZ01552.1"/>
    </source>
</evidence>
<evidence type="ECO:0000313" key="3">
    <source>
        <dbReference type="Proteomes" id="UP000460272"/>
    </source>
</evidence>
<dbReference type="AlphaFoldDB" id="A0A6P2BR96"/>
<sequence length="136" mass="15344">MNRDTATGLLDRLHKAQNEFYAGGPGAALQQLLAPDITWTVPGDNRIAGTYRGLEDVLGYFRKRRDLADRTFQMKRRDVLVGDGDRIAALTDGFATIRNVDHRWSTVGLYDVIDQHITACWLLPLDQRAFDAIWAV</sequence>
<dbReference type="Gene3D" id="3.10.450.50">
    <property type="match status" value="1"/>
</dbReference>
<dbReference type="OrthoDB" id="9799036at2"/>
<reference evidence="2 3" key="1">
    <citation type="submission" date="2018-11" db="EMBL/GenBank/DDBJ databases">
        <title>Trebonia kvetii gen.nov., sp.nov., a novel acidophilic actinobacterium, and proposal of the new actinobacterial family Treboniaceae fam. nov.</title>
        <authorList>
            <person name="Rapoport D."/>
            <person name="Sagova-Mareckova M."/>
            <person name="Sedlacek I."/>
            <person name="Provaznik J."/>
            <person name="Kralova S."/>
            <person name="Pavlinic D."/>
            <person name="Benes V."/>
            <person name="Kopecky J."/>
        </authorList>
    </citation>
    <scope>NUCLEOTIDE SEQUENCE [LARGE SCALE GENOMIC DNA]</scope>
    <source>
        <strain evidence="2 3">15Tr583</strain>
    </source>
</reference>
<comment type="caution">
    <text evidence="2">The sequence shown here is derived from an EMBL/GenBank/DDBJ whole genome shotgun (WGS) entry which is preliminary data.</text>
</comment>
<accession>A0A6P2BR96</accession>
<name>A0A6P2BR96_9ACTN</name>
<protein>
    <recommendedName>
        <fullName evidence="1">SnoaL-like domain-containing protein</fullName>
    </recommendedName>
</protein>
<dbReference type="Proteomes" id="UP000460272">
    <property type="component" value="Unassembled WGS sequence"/>
</dbReference>
<proteinExistence type="predicted"/>